<dbReference type="Gene3D" id="3.40.50.300">
    <property type="entry name" value="P-loop containing nucleotide triphosphate hydrolases"/>
    <property type="match status" value="1"/>
</dbReference>
<dbReference type="EMBL" id="DVHN01000142">
    <property type="protein sequence ID" value="HIR89435.1"/>
    <property type="molecule type" value="Genomic_DNA"/>
</dbReference>
<evidence type="ECO:0000256" key="4">
    <source>
        <dbReference type="ARBA" id="ARBA00022840"/>
    </source>
</evidence>
<feature type="domain" description="ABC transporter" evidence="8">
    <location>
        <begin position="338"/>
        <end position="579"/>
    </location>
</feature>
<dbReference type="PANTHER" id="PTHR43394:SF1">
    <property type="entry name" value="ATP-BINDING CASSETTE SUB-FAMILY B MEMBER 10, MITOCHONDRIAL"/>
    <property type="match status" value="1"/>
</dbReference>
<keyword evidence="6 7" id="KW-0472">Membrane</keyword>
<feature type="transmembrane region" description="Helical" evidence="7">
    <location>
        <begin position="139"/>
        <end position="156"/>
    </location>
</feature>
<comment type="caution">
    <text evidence="10">The sequence shown here is derived from an EMBL/GenBank/DDBJ whole genome shotgun (WGS) entry which is preliminary data.</text>
</comment>
<dbReference type="Gene3D" id="1.20.1560.10">
    <property type="entry name" value="ABC transporter type 1, transmembrane domain"/>
    <property type="match status" value="1"/>
</dbReference>
<dbReference type="InterPro" id="IPR027417">
    <property type="entry name" value="P-loop_NTPase"/>
</dbReference>
<name>A0A9D1EFX6_9FIRM</name>
<evidence type="ECO:0000256" key="3">
    <source>
        <dbReference type="ARBA" id="ARBA00022741"/>
    </source>
</evidence>
<feature type="transmembrane region" description="Helical" evidence="7">
    <location>
        <begin position="162"/>
        <end position="179"/>
    </location>
</feature>
<keyword evidence="2 7" id="KW-0812">Transmembrane</keyword>
<evidence type="ECO:0000256" key="6">
    <source>
        <dbReference type="ARBA" id="ARBA00023136"/>
    </source>
</evidence>
<evidence type="ECO:0000256" key="7">
    <source>
        <dbReference type="SAM" id="Phobius"/>
    </source>
</evidence>
<dbReference type="Proteomes" id="UP000824201">
    <property type="component" value="Unassembled WGS sequence"/>
</dbReference>
<dbReference type="PROSITE" id="PS50929">
    <property type="entry name" value="ABC_TM1F"/>
    <property type="match status" value="1"/>
</dbReference>
<evidence type="ECO:0000259" key="9">
    <source>
        <dbReference type="PROSITE" id="PS50929"/>
    </source>
</evidence>
<accession>A0A9D1EFX6</accession>
<dbReference type="SMART" id="SM00382">
    <property type="entry name" value="AAA"/>
    <property type="match status" value="1"/>
</dbReference>
<sequence>MIHLFQRILRLSGKYKKRIQIAFVFAFLKSMLSKMPIYLSFLVLTQFYEGTLEAEDCLWIGISMVVLVMIEAFCQLMSDRLQSAAGYMMFAQKRLELGAHLRKLPMGYFTAGNIGKISSVLSTDMVFIEEVAMSTLANMMNYLFSAIIMVGFLLFLDWRLGVIAVIVSLIAVAIAGKMNQVSLSEADVRQEQSEKLTDAVLSFIEGIGIIKSYNLLGEKSEELSENFQRSKETSIGFENALTPWHRRLYVLYAVGMSVLFAFSIYLQQIGELSLPYLFGFLLFVFELFGPLKALYAEATRLTVMNSCLDRIEEVFEEAELPDTGTYRVPSKSEQISEVEFQDVCFAYETNTKGEYQKKEVLHHINLKMKPHTMLALVGPSGGGKSTIANLLARFWDVKSGDILIRGRNIKNIPLAELMNQISMVFQRVYLFQDTVYNNISMGKPDATREEVYEAARKARCYDFIMKLPDGFDTMIGEGGATLSGGEKQRISIARCILKDAPIIILDEATASVDVDNERYIQEAITELVKGKTLLVIAHRLNTIKAADEIAVISNGEIVQRGTHEQLMLQKGIYRDYVQIREKATEWSLT</sequence>
<dbReference type="AlphaFoldDB" id="A0A9D1EFX6"/>
<protein>
    <submittedName>
        <fullName evidence="10">ABC transporter ATP-binding protein</fullName>
    </submittedName>
</protein>
<dbReference type="PROSITE" id="PS50893">
    <property type="entry name" value="ABC_TRANSPORTER_2"/>
    <property type="match status" value="1"/>
</dbReference>
<reference evidence="10" key="1">
    <citation type="submission" date="2020-10" db="EMBL/GenBank/DDBJ databases">
        <authorList>
            <person name="Gilroy R."/>
        </authorList>
    </citation>
    <scope>NUCLEOTIDE SEQUENCE</scope>
    <source>
        <strain evidence="10">ChiW13-3771</strain>
    </source>
</reference>
<dbReference type="PROSITE" id="PS00211">
    <property type="entry name" value="ABC_TRANSPORTER_1"/>
    <property type="match status" value="1"/>
</dbReference>
<reference evidence="10" key="2">
    <citation type="journal article" date="2021" name="PeerJ">
        <title>Extensive microbial diversity within the chicken gut microbiome revealed by metagenomics and culture.</title>
        <authorList>
            <person name="Gilroy R."/>
            <person name="Ravi A."/>
            <person name="Getino M."/>
            <person name="Pursley I."/>
            <person name="Horton D.L."/>
            <person name="Alikhan N.F."/>
            <person name="Baker D."/>
            <person name="Gharbi K."/>
            <person name="Hall N."/>
            <person name="Watson M."/>
            <person name="Adriaenssens E.M."/>
            <person name="Foster-Nyarko E."/>
            <person name="Jarju S."/>
            <person name="Secka A."/>
            <person name="Antonio M."/>
            <person name="Oren A."/>
            <person name="Chaudhuri R.R."/>
            <person name="La Ragione R."/>
            <person name="Hildebrand F."/>
            <person name="Pallen M.J."/>
        </authorList>
    </citation>
    <scope>NUCLEOTIDE SEQUENCE</scope>
    <source>
        <strain evidence="10">ChiW13-3771</strain>
    </source>
</reference>
<dbReference type="SUPFAM" id="SSF90123">
    <property type="entry name" value="ABC transporter transmembrane region"/>
    <property type="match status" value="1"/>
</dbReference>
<dbReference type="InterPro" id="IPR003439">
    <property type="entry name" value="ABC_transporter-like_ATP-bd"/>
</dbReference>
<feature type="domain" description="ABC transmembrane type-1" evidence="9">
    <location>
        <begin position="21"/>
        <end position="294"/>
    </location>
</feature>
<keyword evidence="3" id="KW-0547">Nucleotide-binding</keyword>
<feature type="transmembrane region" description="Helical" evidence="7">
    <location>
        <begin position="249"/>
        <end position="268"/>
    </location>
</feature>
<feature type="transmembrane region" description="Helical" evidence="7">
    <location>
        <begin position="58"/>
        <end position="78"/>
    </location>
</feature>
<evidence type="ECO:0000256" key="1">
    <source>
        <dbReference type="ARBA" id="ARBA00004651"/>
    </source>
</evidence>
<dbReference type="GO" id="GO:0005524">
    <property type="term" value="F:ATP binding"/>
    <property type="evidence" value="ECO:0007669"/>
    <property type="project" value="UniProtKB-KW"/>
</dbReference>
<evidence type="ECO:0000313" key="11">
    <source>
        <dbReference type="Proteomes" id="UP000824201"/>
    </source>
</evidence>
<dbReference type="PANTHER" id="PTHR43394">
    <property type="entry name" value="ATP-DEPENDENT PERMEASE MDL1, MITOCHONDRIAL"/>
    <property type="match status" value="1"/>
</dbReference>
<dbReference type="InterPro" id="IPR003593">
    <property type="entry name" value="AAA+_ATPase"/>
</dbReference>
<dbReference type="GO" id="GO:0016887">
    <property type="term" value="F:ATP hydrolysis activity"/>
    <property type="evidence" value="ECO:0007669"/>
    <property type="project" value="InterPro"/>
</dbReference>
<keyword evidence="4 10" id="KW-0067">ATP-binding</keyword>
<organism evidence="10 11">
    <name type="scientific">Candidatus Fimimorpha faecalis</name>
    <dbReference type="NCBI Taxonomy" id="2840824"/>
    <lineage>
        <taxon>Bacteria</taxon>
        <taxon>Bacillati</taxon>
        <taxon>Bacillota</taxon>
        <taxon>Clostridia</taxon>
        <taxon>Eubacteriales</taxon>
        <taxon>Candidatus Fimimorpha</taxon>
    </lineage>
</organism>
<evidence type="ECO:0000259" key="8">
    <source>
        <dbReference type="PROSITE" id="PS50893"/>
    </source>
</evidence>
<feature type="transmembrane region" description="Helical" evidence="7">
    <location>
        <begin position="274"/>
        <end position="295"/>
    </location>
</feature>
<dbReference type="CDD" id="cd07346">
    <property type="entry name" value="ABC_6TM_exporters"/>
    <property type="match status" value="1"/>
</dbReference>
<dbReference type="GO" id="GO:0005886">
    <property type="term" value="C:plasma membrane"/>
    <property type="evidence" value="ECO:0007669"/>
    <property type="project" value="UniProtKB-SubCell"/>
</dbReference>
<evidence type="ECO:0000256" key="5">
    <source>
        <dbReference type="ARBA" id="ARBA00022989"/>
    </source>
</evidence>
<feature type="transmembrane region" description="Helical" evidence="7">
    <location>
        <begin position="21"/>
        <end position="46"/>
    </location>
</feature>
<comment type="subcellular location">
    <subcellularLocation>
        <location evidence="1">Cell membrane</location>
        <topology evidence="1">Multi-pass membrane protein</topology>
    </subcellularLocation>
</comment>
<dbReference type="SUPFAM" id="SSF52540">
    <property type="entry name" value="P-loop containing nucleoside triphosphate hydrolases"/>
    <property type="match status" value="1"/>
</dbReference>
<dbReference type="InterPro" id="IPR036640">
    <property type="entry name" value="ABC1_TM_sf"/>
</dbReference>
<evidence type="ECO:0000313" key="10">
    <source>
        <dbReference type="EMBL" id="HIR89435.1"/>
    </source>
</evidence>
<evidence type="ECO:0000256" key="2">
    <source>
        <dbReference type="ARBA" id="ARBA00022692"/>
    </source>
</evidence>
<dbReference type="GO" id="GO:0015421">
    <property type="term" value="F:ABC-type oligopeptide transporter activity"/>
    <property type="evidence" value="ECO:0007669"/>
    <property type="project" value="TreeGrafter"/>
</dbReference>
<keyword evidence="5 7" id="KW-1133">Transmembrane helix</keyword>
<dbReference type="InterPro" id="IPR011527">
    <property type="entry name" value="ABC1_TM_dom"/>
</dbReference>
<dbReference type="InterPro" id="IPR017871">
    <property type="entry name" value="ABC_transporter-like_CS"/>
</dbReference>
<dbReference type="Pfam" id="PF00664">
    <property type="entry name" value="ABC_membrane"/>
    <property type="match status" value="1"/>
</dbReference>
<gene>
    <name evidence="10" type="ORF">IAC96_10835</name>
</gene>
<dbReference type="Pfam" id="PF00005">
    <property type="entry name" value="ABC_tran"/>
    <property type="match status" value="1"/>
</dbReference>
<proteinExistence type="predicted"/>
<dbReference type="InterPro" id="IPR039421">
    <property type="entry name" value="Type_1_exporter"/>
</dbReference>
<dbReference type="FunFam" id="3.40.50.300:FF:001443">
    <property type="entry name" value="ABC transporter, ATP-binding protein"/>
    <property type="match status" value="1"/>
</dbReference>